<organism evidence="7 8">
    <name type="scientific">Cereibacter sphaeroides</name>
    <name type="common">Rhodobacter sphaeroides</name>
    <dbReference type="NCBI Taxonomy" id="1063"/>
    <lineage>
        <taxon>Bacteria</taxon>
        <taxon>Pseudomonadati</taxon>
        <taxon>Pseudomonadota</taxon>
        <taxon>Alphaproteobacteria</taxon>
        <taxon>Rhodobacterales</taxon>
        <taxon>Paracoccaceae</taxon>
        <taxon>Cereibacter</taxon>
    </lineage>
</organism>
<dbReference type="GO" id="GO:0005829">
    <property type="term" value="C:cytosol"/>
    <property type="evidence" value="ECO:0007669"/>
    <property type="project" value="TreeGrafter"/>
</dbReference>
<evidence type="ECO:0000256" key="1">
    <source>
        <dbReference type="ARBA" id="ARBA00022722"/>
    </source>
</evidence>
<dbReference type="GO" id="GO:0003676">
    <property type="term" value="F:nucleic acid binding"/>
    <property type="evidence" value="ECO:0007669"/>
    <property type="project" value="InterPro"/>
</dbReference>
<dbReference type="InterPro" id="IPR002711">
    <property type="entry name" value="HNH"/>
</dbReference>
<dbReference type="Pfam" id="PF01844">
    <property type="entry name" value="HNH"/>
    <property type="match status" value="1"/>
</dbReference>
<evidence type="ECO:0000256" key="5">
    <source>
        <dbReference type="SAM" id="MobiDB-lite"/>
    </source>
</evidence>
<dbReference type="Gene3D" id="1.10.30.50">
    <property type="match status" value="1"/>
</dbReference>
<dbReference type="EMBL" id="QWGP01000001">
    <property type="protein sequence ID" value="RHZ98837.1"/>
    <property type="molecule type" value="Genomic_DNA"/>
</dbReference>
<evidence type="ECO:0000256" key="3">
    <source>
        <dbReference type="ARBA" id="ARBA00038412"/>
    </source>
</evidence>
<keyword evidence="7" id="KW-0255">Endonuclease</keyword>
<evidence type="ECO:0000313" key="7">
    <source>
        <dbReference type="EMBL" id="RHZ98837.1"/>
    </source>
</evidence>
<accession>A0AAX1URY5</accession>
<dbReference type="PANTHER" id="PTHR41286:SF1">
    <property type="entry name" value="HNH NUCLEASE YAJD-RELATED"/>
    <property type="match status" value="1"/>
</dbReference>
<dbReference type="GO" id="GO:0016787">
    <property type="term" value="F:hydrolase activity"/>
    <property type="evidence" value="ECO:0007669"/>
    <property type="project" value="UniProtKB-KW"/>
</dbReference>
<dbReference type="PANTHER" id="PTHR41286">
    <property type="entry name" value="HNH NUCLEASE YAJD-RELATED"/>
    <property type="match status" value="1"/>
</dbReference>
<feature type="domain" description="HNH nuclease" evidence="6">
    <location>
        <begin position="43"/>
        <end position="97"/>
    </location>
</feature>
<reference evidence="7 8" key="1">
    <citation type="submission" date="2018-08" db="EMBL/GenBank/DDBJ databases">
        <title>Draft genome sequence of Rhodobacter sphaeroides FY.</title>
        <authorList>
            <person name="Rayyan A."/>
            <person name="Meyer T.E."/>
            <person name="Kyndt J.A."/>
        </authorList>
    </citation>
    <scope>NUCLEOTIDE SEQUENCE [LARGE SCALE GENOMIC DNA]</scope>
    <source>
        <strain evidence="7 8">FY</strain>
    </source>
</reference>
<feature type="region of interest" description="Disordered" evidence="5">
    <location>
        <begin position="1"/>
        <end position="32"/>
    </location>
</feature>
<dbReference type="GO" id="GO:0004519">
    <property type="term" value="F:endonuclease activity"/>
    <property type="evidence" value="ECO:0007669"/>
    <property type="project" value="UniProtKB-KW"/>
</dbReference>
<dbReference type="AlphaFoldDB" id="A0AAX1URY5"/>
<evidence type="ECO:0000256" key="2">
    <source>
        <dbReference type="ARBA" id="ARBA00022801"/>
    </source>
</evidence>
<dbReference type="SMART" id="SM00507">
    <property type="entry name" value="HNHc"/>
    <property type="match status" value="1"/>
</dbReference>
<comment type="caution">
    <text evidence="7">The sequence shown here is derived from an EMBL/GenBank/DDBJ whole genome shotgun (WGS) entry which is preliminary data.</text>
</comment>
<proteinExistence type="inferred from homology"/>
<evidence type="ECO:0000259" key="6">
    <source>
        <dbReference type="SMART" id="SM00507"/>
    </source>
</evidence>
<dbReference type="Proteomes" id="UP000266305">
    <property type="component" value="Unassembled WGS sequence"/>
</dbReference>
<dbReference type="CDD" id="cd00085">
    <property type="entry name" value="HNHc"/>
    <property type="match status" value="1"/>
</dbReference>
<name>A0AAX1URY5_CERSP</name>
<protein>
    <recommendedName>
        <fullName evidence="4">Putative HNH nuclease YajD</fullName>
    </recommendedName>
</protein>
<comment type="similarity">
    <text evidence="3">Belongs to the HNH nuclease family.</text>
</comment>
<gene>
    <name evidence="7" type="ORF">D1114_01760</name>
</gene>
<evidence type="ECO:0000313" key="8">
    <source>
        <dbReference type="Proteomes" id="UP000266305"/>
    </source>
</evidence>
<keyword evidence="1" id="KW-0540">Nuclease</keyword>
<dbReference type="GO" id="GO:0008270">
    <property type="term" value="F:zinc ion binding"/>
    <property type="evidence" value="ECO:0007669"/>
    <property type="project" value="InterPro"/>
</dbReference>
<sequence>MRDAGGRRAVGGDGSGSKLKPSPSWRGERGTTTERGYGWAWQKLRLRILERDGGCCVLCARKGRDVVARHVDHIKPKAKGGTDAESNLQSLCVACHEAKTLVDAGSRPRPVIGADGWPKT</sequence>
<dbReference type="InterPro" id="IPR003615">
    <property type="entry name" value="HNH_nuc"/>
</dbReference>
<keyword evidence="2" id="KW-0378">Hydrolase</keyword>
<evidence type="ECO:0000256" key="4">
    <source>
        <dbReference type="ARBA" id="ARBA00040194"/>
    </source>
</evidence>